<proteinExistence type="predicted"/>
<feature type="compositionally biased region" description="Basic and acidic residues" evidence="1">
    <location>
        <begin position="270"/>
        <end position="283"/>
    </location>
</feature>
<evidence type="ECO:0000256" key="1">
    <source>
        <dbReference type="SAM" id="MobiDB-lite"/>
    </source>
</evidence>
<accession>M2Y2Y3</accession>
<evidence type="ECO:0000313" key="2">
    <source>
        <dbReference type="EMBL" id="EME39649.1"/>
    </source>
</evidence>
<dbReference type="OMA" id="VPENHAT"/>
<dbReference type="HOGENOM" id="CLU_921410_0_0_1"/>
<dbReference type="EMBL" id="KB446545">
    <property type="protein sequence ID" value="EME39649.1"/>
    <property type="molecule type" value="Genomic_DNA"/>
</dbReference>
<sequence length="302" mass="33795">MSSNSNKVIRAFTDWPSSYPCPVGGDVLPCKINPPPSPPTLEIIVMCGSDYSSISAIAARLAEGLQGYHHIDVLSHLLKLNDLPHGDSYKKKALRNVDQYSLEALTKRRLWPPVLHLVDIIQQHIDEQVAVGRRKFVISDMRQDVDTLWEFSRKASCRRLETLALVLESQLIFSQVAEPNAIIFFAGSQPEQWHGQVADYYHRKNDDKVLAIPVVNGDVEQTYRRLLLALARKAHSSSVGVSQPSHELVDTQKMEEHKNDISAAAVAQESKLERKDTAVRNDGGENLLDELEHALRPNAQGK</sequence>
<feature type="region of interest" description="Disordered" evidence="1">
    <location>
        <begin position="256"/>
        <end position="302"/>
    </location>
</feature>
<keyword evidence="3" id="KW-1185">Reference proteome</keyword>
<protein>
    <submittedName>
        <fullName evidence="2">Uncharacterized protein</fullName>
    </submittedName>
</protein>
<evidence type="ECO:0000313" key="3">
    <source>
        <dbReference type="Proteomes" id="UP000016933"/>
    </source>
</evidence>
<dbReference type="Proteomes" id="UP000016933">
    <property type="component" value="Unassembled WGS sequence"/>
</dbReference>
<organism evidence="2 3">
    <name type="scientific">Dothistroma septosporum (strain NZE10 / CBS 128990)</name>
    <name type="common">Red band needle blight fungus</name>
    <name type="synonym">Mycosphaerella pini</name>
    <dbReference type="NCBI Taxonomy" id="675120"/>
    <lineage>
        <taxon>Eukaryota</taxon>
        <taxon>Fungi</taxon>
        <taxon>Dikarya</taxon>
        <taxon>Ascomycota</taxon>
        <taxon>Pezizomycotina</taxon>
        <taxon>Dothideomycetes</taxon>
        <taxon>Dothideomycetidae</taxon>
        <taxon>Mycosphaerellales</taxon>
        <taxon>Mycosphaerellaceae</taxon>
        <taxon>Dothistroma</taxon>
    </lineage>
</organism>
<reference evidence="2 3" key="2">
    <citation type="journal article" date="2012" name="PLoS Pathog.">
        <title>Diverse lifestyles and strategies of plant pathogenesis encoded in the genomes of eighteen Dothideomycetes fungi.</title>
        <authorList>
            <person name="Ohm R.A."/>
            <person name="Feau N."/>
            <person name="Henrissat B."/>
            <person name="Schoch C.L."/>
            <person name="Horwitz B.A."/>
            <person name="Barry K.W."/>
            <person name="Condon B.J."/>
            <person name="Copeland A.C."/>
            <person name="Dhillon B."/>
            <person name="Glaser F."/>
            <person name="Hesse C.N."/>
            <person name="Kosti I."/>
            <person name="LaButti K."/>
            <person name="Lindquist E.A."/>
            <person name="Lucas S."/>
            <person name="Salamov A.A."/>
            <person name="Bradshaw R.E."/>
            <person name="Ciuffetti L."/>
            <person name="Hamelin R.C."/>
            <person name="Kema G.H.J."/>
            <person name="Lawrence C."/>
            <person name="Scott J.A."/>
            <person name="Spatafora J.W."/>
            <person name="Turgeon B.G."/>
            <person name="de Wit P.J.G.M."/>
            <person name="Zhong S."/>
            <person name="Goodwin S.B."/>
            <person name="Grigoriev I.V."/>
        </authorList>
    </citation>
    <scope>NUCLEOTIDE SEQUENCE [LARGE SCALE GENOMIC DNA]</scope>
    <source>
        <strain evidence="3">NZE10 / CBS 128990</strain>
    </source>
</reference>
<gene>
    <name evidence="2" type="ORF">DOTSEDRAFT_28774</name>
</gene>
<name>M2Y2Y3_DOTSN</name>
<reference evidence="3" key="1">
    <citation type="journal article" date="2012" name="PLoS Genet.">
        <title>The genomes of the fungal plant pathogens Cladosporium fulvum and Dothistroma septosporum reveal adaptation to different hosts and lifestyles but also signatures of common ancestry.</title>
        <authorList>
            <person name="de Wit P.J.G.M."/>
            <person name="van der Burgt A."/>
            <person name="Oekmen B."/>
            <person name="Stergiopoulos I."/>
            <person name="Abd-Elsalam K.A."/>
            <person name="Aerts A.L."/>
            <person name="Bahkali A.H."/>
            <person name="Beenen H.G."/>
            <person name="Chettri P."/>
            <person name="Cox M.P."/>
            <person name="Datema E."/>
            <person name="de Vries R.P."/>
            <person name="Dhillon B."/>
            <person name="Ganley A.R."/>
            <person name="Griffiths S.A."/>
            <person name="Guo Y."/>
            <person name="Hamelin R.C."/>
            <person name="Henrissat B."/>
            <person name="Kabir M.S."/>
            <person name="Jashni M.K."/>
            <person name="Kema G."/>
            <person name="Klaubauf S."/>
            <person name="Lapidus A."/>
            <person name="Levasseur A."/>
            <person name="Lindquist E."/>
            <person name="Mehrabi R."/>
            <person name="Ohm R.A."/>
            <person name="Owen T.J."/>
            <person name="Salamov A."/>
            <person name="Schwelm A."/>
            <person name="Schijlen E."/>
            <person name="Sun H."/>
            <person name="van den Burg H.A."/>
            <person name="van Ham R.C.H.J."/>
            <person name="Zhang S."/>
            <person name="Goodwin S.B."/>
            <person name="Grigoriev I.V."/>
            <person name="Collemare J."/>
            <person name="Bradshaw R.E."/>
        </authorList>
    </citation>
    <scope>NUCLEOTIDE SEQUENCE [LARGE SCALE GENOMIC DNA]</scope>
    <source>
        <strain evidence="3">NZE10 / CBS 128990</strain>
    </source>
</reference>
<dbReference type="AlphaFoldDB" id="M2Y2Y3"/>